<feature type="region of interest" description="Disordered" evidence="1">
    <location>
        <begin position="53"/>
        <end position="120"/>
    </location>
</feature>
<evidence type="ECO:0000256" key="2">
    <source>
        <dbReference type="SAM" id="SignalP"/>
    </source>
</evidence>
<name>A0A6P8G2G9_CLUHA</name>
<dbReference type="GeneID" id="116221918"/>
<evidence type="ECO:0000313" key="4">
    <source>
        <dbReference type="RefSeq" id="XP_031429981.1"/>
    </source>
</evidence>
<keyword evidence="2" id="KW-0732">Signal</keyword>
<feature type="compositionally biased region" description="Low complexity" evidence="1">
    <location>
        <begin position="53"/>
        <end position="63"/>
    </location>
</feature>
<evidence type="ECO:0000256" key="1">
    <source>
        <dbReference type="SAM" id="MobiDB-lite"/>
    </source>
</evidence>
<protein>
    <submittedName>
        <fullName evidence="4">Collagen alpha-6(IV) chain-like</fullName>
    </submittedName>
</protein>
<dbReference type="Pfam" id="PF01391">
    <property type="entry name" value="Collagen"/>
    <property type="match status" value="1"/>
</dbReference>
<dbReference type="PANTHER" id="PTHR24637">
    <property type="entry name" value="COLLAGEN"/>
    <property type="match status" value="1"/>
</dbReference>
<feature type="signal peptide" evidence="2">
    <location>
        <begin position="1"/>
        <end position="20"/>
    </location>
</feature>
<evidence type="ECO:0000313" key="3">
    <source>
        <dbReference type="Proteomes" id="UP000515152"/>
    </source>
</evidence>
<dbReference type="OrthoDB" id="8928410at2759"/>
<dbReference type="RefSeq" id="XP_031429981.1">
    <property type="nucleotide sequence ID" value="XM_031574121.1"/>
</dbReference>
<sequence length="292" mass="30882">MTRTWLSLPLWWLLVMHIDGQKVVVNTQGDEAEGCGGRDCTVCQCFPAKGARGAPGALGRQGPQGPPGFPGPQSPPGEKGHRGDEGYVGGPGLKGDMGSAGRGGFPGLNGVDGHPGPGGLPGLPGLDGCNGTRGNFGYPGIPGQDGLPGSAGFPGAKGETGDVSFKITYNPGLPVSESVSTHLRNQALLLETLVLMDYLGSLALMDFQVCQAHQGQWVQMESMELLVNLAGGVSLVTMEDLYLEPKAMRVMADPRAPQVHLKWWSVQKIIIRKESREIQDPEGDLDRMVHRV</sequence>
<accession>A0A6P8G2G9</accession>
<organism evidence="3 4">
    <name type="scientific">Clupea harengus</name>
    <name type="common">Atlantic herring</name>
    <dbReference type="NCBI Taxonomy" id="7950"/>
    <lineage>
        <taxon>Eukaryota</taxon>
        <taxon>Metazoa</taxon>
        <taxon>Chordata</taxon>
        <taxon>Craniata</taxon>
        <taxon>Vertebrata</taxon>
        <taxon>Euteleostomi</taxon>
        <taxon>Actinopterygii</taxon>
        <taxon>Neopterygii</taxon>
        <taxon>Teleostei</taxon>
        <taxon>Clupei</taxon>
        <taxon>Clupeiformes</taxon>
        <taxon>Clupeoidei</taxon>
        <taxon>Clupeidae</taxon>
        <taxon>Clupea</taxon>
    </lineage>
</organism>
<dbReference type="PANTHER" id="PTHR24637:SF421">
    <property type="entry name" value="CUTICLE COLLAGEN DPY-2"/>
    <property type="match status" value="1"/>
</dbReference>
<dbReference type="AlphaFoldDB" id="A0A6P8G2G9"/>
<gene>
    <name evidence="4" type="primary">LOC116221918</name>
</gene>
<proteinExistence type="predicted"/>
<feature type="compositionally biased region" description="Gly residues" evidence="1">
    <location>
        <begin position="86"/>
        <end position="107"/>
    </location>
</feature>
<dbReference type="InterPro" id="IPR008160">
    <property type="entry name" value="Collagen"/>
</dbReference>
<dbReference type="Proteomes" id="UP000515152">
    <property type="component" value="Chromosome 9"/>
</dbReference>
<reference evidence="4" key="1">
    <citation type="submission" date="2025-08" db="UniProtKB">
        <authorList>
            <consortium name="RefSeq"/>
        </authorList>
    </citation>
    <scope>IDENTIFICATION</scope>
</reference>
<dbReference type="KEGG" id="char:116221918"/>
<feature type="compositionally biased region" description="Pro residues" evidence="1">
    <location>
        <begin position="64"/>
        <end position="75"/>
    </location>
</feature>
<keyword evidence="3" id="KW-1185">Reference proteome</keyword>
<feature type="chain" id="PRO_5028059618" evidence="2">
    <location>
        <begin position="21"/>
        <end position="292"/>
    </location>
</feature>